<gene>
    <name evidence="2" type="ORF">AAG570_005693</name>
</gene>
<keyword evidence="3" id="KW-1185">Reference proteome</keyword>
<dbReference type="EMBL" id="JBFDAA010000018">
    <property type="protein sequence ID" value="KAL1116198.1"/>
    <property type="molecule type" value="Genomic_DNA"/>
</dbReference>
<evidence type="ECO:0000313" key="3">
    <source>
        <dbReference type="Proteomes" id="UP001558652"/>
    </source>
</evidence>
<dbReference type="PROSITE" id="PS50004">
    <property type="entry name" value="C2"/>
    <property type="match status" value="2"/>
</dbReference>
<evidence type="ECO:0000259" key="1">
    <source>
        <dbReference type="PROSITE" id="PS50004"/>
    </source>
</evidence>
<name>A0ABD0XYJ0_9HEMI</name>
<dbReference type="SUPFAM" id="SSF49562">
    <property type="entry name" value="C2 domain (Calcium/lipid-binding domain, CaLB)"/>
    <property type="match status" value="2"/>
</dbReference>
<organism evidence="2 3">
    <name type="scientific">Ranatra chinensis</name>
    <dbReference type="NCBI Taxonomy" id="642074"/>
    <lineage>
        <taxon>Eukaryota</taxon>
        <taxon>Metazoa</taxon>
        <taxon>Ecdysozoa</taxon>
        <taxon>Arthropoda</taxon>
        <taxon>Hexapoda</taxon>
        <taxon>Insecta</taxon>
        <taxon>Pterygota</taxon>
        <taxon>Neoptera</taxon>
        <taxon>Paraneoptera</taxon>
        <taxon>Hemiptera</taxon>
        <taxon>Heteroptera</taxon>
        <taxon>Panheteroptera</taxon>
        <taxon>Nepomorpha</taxon>
        <taxon>Nepidae</taxon>
        <taxon>Ranatrinae</taxon>
        <taxon>Ranatra</taxon>
    </lineage>
</organism>
<dbReference type="CDD" id="cd00030">
    <property type="entry name" value="C2"/>
    <property type="match status" value="1"/>
</dbReference>
<dbReference type="AlphaFoldDB" id="A0ABD0XYJ0"/>
<comment type="caution">
    <text evidence="2">The sequence shown here is derived from an EMBL/GenBank/DDBJ whole genome shotgun (WGS) entry which is preliminary data.</text>
</comment>
<dbReference type="SMART" id="SM00239">
    <property type="entry name" value="C2"/>
    <property type="match status" value="1"/>
</dbReference>
<feature type="domain" description="C2" evidence="1">
    <location>
        <begin position="1"/>
        <end position="67"/>
    </location>
</feature>
<sequence length="221" mass="24936">MQTRTYRSSNSPSYKEKFLFGLDLADFSRSWLMFHVYSVQREASTLLGEAQIMLTDVPTKQPITTWLTLADSNQGENNMGEILFSLSYLPTAERLTVVVVKARNLKFPNLNFDTFVKVYLLCNGKKVHKKKTSTKRTDPCPIFNEAMIFSVPCNSLQMLQVRVTVAGTETGRNGGVYNIGHVILGSQSVGKALSHWNQMLASLRKPVAMWHPLRQKPVHQA</sequence>
<dbReference type="Gene3D" id="2.60.40.150">
    <property type="entry name" value="C2 domain"/>
    <property type="match status" value="2"/>
</dbReference>
<feature type="domain" description="C2" evidence="1">
    <location>
        <begin position="78"/>
        <end position="211"/>
    </location>
</feature>
<dbReference type="Pfam" id="PF00168">
    <property type="entry name" value="C2"/>
    <property type="match status" value="2"/>
</dbReference>
<dbReference type="InterPro" id="IPR035892">
    <property type="entry name" value="C2_domain_sf"/>
</dbReference>
<reference evidence="2 3" key="1">
    <citation type="submission" date="2024-07" db="EMBL/GenBank/DDBJ databases">
        <title>Chromosome-level genome assembly of the water stick insect Ranatra chinensis (Heteroptera: Nepidae).</title>
        <authorList>
            <person name="Liu X."/>
        </authorList>
    </citation>
    <scope>NUCLEOTIDE SEQUENCE [LARGE SCALE GENOMIC DNA]</scope>
    <source>
        <strain evidence="2">Cailab_2021Rc</strain>
        <tissue evidence="2">Muscle</tissue>
    </source>
</reference>
<dbReference type="Proteomes" id="UP001558652">
    <property type="component" value="Unassembled WGS sequence"/>
</dbReference>
<dbReference type="InterPro" id="IPR000008">
    <property type="entry name" value="C2_dom"/>
</dbReference>
<protein>
    <recommendedName>
        <fullName evidence="1">C2 domain-containing protein</fullName>
    </recommendedName>
</protein>
<proteinExistence type="predicted"/>
<dbReference type="PANTHER" id="PTHR10024:SF252">
    <property type="entry name" value="SYNAPTOTAGMIN-12"/>
    <property type="match status" value="1"/>
</dbReference>
<dbReference type="PANTHER" id="PTHR10024">
    <property type="entry name" value="SYNAPTOTAGMIN"/>
    <property type="match status" value="1"/>
</dbReference>
<evidence type="ECO:0000313" key="2">
    <source>
        <dbReference type="EMBL" id="KAL1116198.1"/>
    </source>
</evidence>
<accession>A0ABD0XYJ0</accession>